<proteinExistence type="predicted"/>
<dbReference type="EMBL" id="CM046389">
    <property type="protein sequence ID" value="KAI8566870.1"/>
    <property type="molecule type" value="Genomic_DNA"/>
</dbReference>
<name>A0ACC0PME5_RHOML</name>
<accession>A0ACC0PME5</accession>
<keyword evidence="2" id="KW-1185">Reference proteome</keyword>
<dbReference type="Proteomes" id="UP001062846">
    <property type="component" value="Chromosome 2"/>
</dbReference>
<protein>
    <submittedName>
        <fullName evidence="1">Uncharacterized protein</fullName>
    </submittedName>
</protein>
<gene>
    <name evidence="1" type="ORF">RHMOL_Rhmol02G0076000</name>
</gene>
<reference evidence="1" key="1">
    <citation type="submission" date="2022-02" db="EMBL/GenBank/DDBJ databases">
        <title>Plant Genome Project.</title>
        <authorList>
            <person name="Zhang R.-G."/>
        </authorList>
    </citation>
    <scope>NUCLEOTIDE SEQUENCE</scope>
    <source>
        <strain evidence="1">AT1</strain>
    </source>
</reference>
<evidence type="ECO:0000313" key="2">
    <source>
        <dbReference type="Proteomes" id="UP001062846"/>
    </source>
</evidence>
<organism evidence="1 2">
    <name type="scientific">Rhododendron molle</name>
    <name type="common">Chinese azalea</name>
    <name type="synonym">Azalea mollis</name>
    <dbReference type="NCBI Taxonomy" id="49168"/>
    <lineage>
        <taxon>Eukaryota</taxon>
        <taxon>Viridiplantae</taxon>
        <taxon>Streptophyta</taxon>
        <taxon>Embryophyta</taxon>
        <taxon>Tracheophyta</taxon>
        <taxon>Spermatophyta</taxon>
        <taxon>Magnoliopsida</taxon>
        <taxon>eudicotyledons</taxon>
        <taxon>Gunneridae</taxon>
        <taxon>Pentapetalae</taxon>
        <taxon>asterids</taxon>
        <taxon>Ericales</taxon>
        <taxon>Ericaceae</taxon>
        <taxon>Ericoideae</taxon>
        <taxon>Rhodoreae</taxon>
        <taxon>Rhododendron</taxon>
    </lineage>
</organism>
<evidence type="ECO:0000313" key="1">
    <source>
        <dbReference type="EMBL" id="KAI8566870.1"/>
    </source>
</evidence>
<comment type="caution">
    <text evidence="1">The sequence shown here is derived from an EMBL/GenBank/DDBJ whole genome shotgun (WGS) entry which is preliminary data.</text>
</comment>
<sequence>MNFLKPEHHESPSPQSPNLLFQQALTHLQTQCSAFLRHHHQHKPFNIPFLNPNPSLLKTHLDSTLSNLHHHAKHAIEAGFSILAQKSPASAAERRGAGSALAMGNEAVEERLTGVHVYALGNASEEFVLVSGVTTGKSIGLFCFKEQDAEALLDQMKSMDPAMRRGSKVVAVPLNKVLQLKLEGVAFRLIPELSQIVNALKERQKAGFADETFPGVPVFQSENLILRSQDKKYRPVFFRKEDLENSLSRASRQQKQLNPAFREGNIQVAVLEDIIQGMKIMHEKDGRLIQEVTILRRPGMMWFSFLLALMFQLIRPESR</sequence>